<feature type="domain" description="23S rRNA (guanine(745)-N(1))-methyltransferase N-terminal" evidence="2">
    <location>
        <begin position="19"/>
        <end position="54"/>
    </location>
</feature>
<dbReference type="GO" id="GO:0032259">
    <property type="term" value="P:methylation"/>
    <property type="evidence" value="ECO:0007669"/>
    <property type="project" value="UniProtKB-KW"/>
</dbReference>
<feature type="domain" description="Methyltransferase" evidence="1">
    <location>
        <begin position="100"/>
        <end position="183"/>
    </location>
</feature>
<dbReference type="PIRSF" id="PIRSF018249">
    <property type="entry name" value="MyrA_prd"/>
    <property type="match status" value="1"/>
</dbReference>
<dbReference type="InterPro" id="IPR041698">
    <property type="entry name" value="Methyltransf_25"/>
</dbReference>
<gene>
    <name evidence="3" type="ORF">RQP18_09590</name>
</gene>
<evidence type="ECO:0000259" key="2">
    <source>
        <dbReference type="Pfam" id="PF21302"/>
    </source>
</evidence>
<dbReference type="Proteomes" id="UP001455384">
    <property type="component" value="Chromosome"/>
</dbReference>
<accession>A0ABZ3CGN5</accession>
<dbReference type="CDD" id="cd02440">
    <property type="entry name" value="AdoMet_MTases"/>
    <property type="match status" value="1"/>
</dbReference>
<protein>
    <submittedName>
        <fullName evidence="3">RNA methyltransferase</fullName>
    </submittedName>
</protein>
<dbReference type="InterPro" id="IPR029063">
    <property type="entry name" value="SAM-dependent_MTases_sf"/>
</dbReference>
<keyword evidence="3" id="KW-0489">Methyltransferase</keyword>
<reference evidence="4" key="1">
    <citation type="submission" date="2023-10" db="EMBL/GenBank/DDBJ databases">
        <title>Genome analysis and identification of Salinococcus sp. Bachu38 nov., a PGPR from the rhizosphere of Tamarix.</title>
        <authorList>
            <person name="Liang Z."/>
            <person name="Zhang X."/>
            <person name="Jia J."/>
            <person name="Chen X."/>
            <person name="Wang Y."/>
            <person name="Wang Q."/>
            <person name="Wang R."/>
        </authorList>
    </citation>
    <scope>NUCLEOTIDE SEQUENCE [LARGE SCALE GENOMIC DNA]</scope>
    <source>
        <strain evidence="4">Bachu38</strain>
    </source>
</reference>
<dbReference type="Pfam" id="PF21302">
    <property type="entry name" value="Zn_ribbon_RlmA"/>
    <property type="match status" value="1"/>
</dbReference>
<dbReference type="SUPFAM" id="SSF53335">
    <property type="entry name" value="S-adenosyl-L-methionine-dependent methyltransferases"/>
    <property type="match status" value="1"/>
</dbReference>
<evidence type="ECO:0000259" key="1">
    <source>
        <dbReference type="Pfam" id="PF13649"/>
    </source>
</evidence>
<evidence type="ECO:0000313" key="3">
    <source>
        <dbReference type="EMBL" id="WZX28905.1"/>
    </source>
</evidence>
<dbReference type="InterPro" id="IPR048647">
    <property type="entry name" value="RlmA_N"/>
</dbReference>
<name>A0ABZ3CGN5_9STAP</name>
<organism evidence="3 4">
    <name type="scientific">Salinicoccus bachuensis</name>
    <dbReference type="NCBI Taxonomy" id="3136731"/>
    <lineage>
        <taxon>Bacteria</taxon>
        <taxon>Bacillati</taxon>
        <taxon>Bacillota</taxon>
        <taxon>Bacilli</taxon>
        <taxon>Bacillales</taxon>
        <taxon>Staphylococcaceae</taxon>
        <taxon>Salinicoccus</taxon>
    </lineage>
</organism>
<sequence length="286" mass="31575">MKKKEQMAALVGEYAGMLRCPICGNGMHVEQLKSLVCENSHSFDFAKQGYVNMMTRAVKTQYDRNLFENRRDFILGSGFYKKMHEEVTGILSRLEGGPSVLDAGSGEGSHLDRILDGVDGSVGIGIDIAKEGIMMAAKHYPRSIWFVGDLAKLPLKDGSIGVILNILSPANYAEFNRVLSPDGLVVKVVPESGYLKELRAALYRNTDKETYDNTGTVSLFEENYDMVERVRVTDAVKLDRSALGNLIEMSPLAWNHTSGELDDFIAEEKTVTIDLEILVGRISATS</sequence>
<keyword evidence="4" id="KW-1185">Reference proteome</keyword>
<proteinExistence type="predicted"/>
<dbReference type="Pfam" id="PF13649">
    <property type="entry name" value="Methyltransf_25"/>
    <property type="match status" value="1"/>
</dbReference>
<dbReference type="GO" id="GO:0008168">
    <property type="term" value="F:methyltransferase activity"/>
    <property type="evidence" value="ECO:0007669"/>
    <property type="project" value="UniProtKB-KW"/>
</dbReference>
<dbReference type="InterPro" id="IPR016718">
    <property type="entry name" value="rRNA_m1G-MeTrfase_A_prd"/>
</dbReference>
<evidence type="ECO:0000313" key="4">
    <source>
        <dbReference type="Proteomes" id="UP001455384"/>
    </source>
</evidence>
<dbReference type="RefSeq" id="WP_342387480.1">
    <property type="nucleotide sequence ID" value="NZ_CP138333.2"/>
</dbReference>
<keyword evidence="3" id="KW-0808">Transferase</keyword>
<dbReference type="Gene3D" id="3.40.50.150">
    <property type="entry name" value="Vaccinia Virus protein VP39"/>
    <property type="match status" value="1"/>
</dbReference>
<dbReference type="EMBL" id="CP138333">
    <property type="protein sequence ID" value="WZX28905.1"/>
    <property type="molecule type" value="Genomic_DNA"/>
</dbReference>